<feature type="transmembrane region" description="Helical" evidence="1">
    <location>
        <begin position="40"/>
        <end position="61"/>
    </location>
</feature>
<dbReference type="EMBL" id="FQVL01000007">
    <property type="protein sequence ID" value="SHF10664.1"/>
    <property type="molecule type" value="Genomic_DNA"/>
</dbReference>
<keyword evidence="3" id="KW-1185">Reference proteome</keyword>
<dbReference type="GO" id="GO:0045881">
    <property type="term" value="P:positive regulation of sporulation resulting in formation of a cellular spore"/>
    <property type="evidence" value="ECO:0007669"/>
    <property type="project" value="InterPro"/>
</dbReference>
<feature type="transmembrane region" description="Helical" evidence="1">
    <location>
        <begin position="73"/>
        <end position="94"/>
    </location>
</feature>
<organism evidence="2 3">
    <name type="scientific">Seinonella peptonophila</name>
    <dbReference type="NCBI Taxonomy" id="112248"/>
    <lineage>
        <taxon>Bacteria</taxon>
        <taxon>Bacillati</taxon>
        <taxon>Bacillota</taxon>
        <taxon>Bacilli</taxon>
        <taxon>Bacillales</taxon>
        <taxon>Thermoactinomycetaceae</taxon>
        <taxon>Seinonella</taxon>
    </lineage>
</organism>
<evidence type="ECO:0000313" key="2">
    <source>
        <dbReference type="EMBL" id="SHF10664.1"/>
    </source>
</evidence>
<reference evidence="2 3" key="1">
    <citation type="submission" date="2016-11" db="EMBL/GenBank/DDBJ databases">
        <authorList>
            <person name="Jaros S."/>
            <person name="Januszkiewicz K."/>
            <person name="Wedrychowicz H."/>
        </authorList>
    </citation>
    <scope>NUCLEOTIDE SEQUENCE [LARGE SCALE GENOMIC DNA]</scope>
    <source>
        <strain evidence="2 3">DSM 44666</strain>
    </source>
</reference>
<name>A0A1M4YXW5_9BACL</name>
<gene>
    <name evidence="2" type="ORF">SAMN05444392_107217</name>
</gene>
<keyword evidence="1" id="KW-1133">Transmembrane helix</keyword>
<dbReference type="AlphaFoldDB" id="A0A1M4YXW5"/>
<sequence length="193" mass="21836">MQLKTLWFWFWTTLLLGTGASLLMGFVLQPWLGHPEWIKLLLTGMVFGAVAELGLFSYLVFNWLCRGLIQSQSLFHGILVLLTALVLGNLFYLLSSKYDMVYLIIIAYLVLVSVGVAWLKAKETNRQAWIPTIFFVIVVTTLEAMTSINPKGASMPLSAIFYTVTILLICNAWQILRLHHWVKKPKKKASTAS</sequence>
<feature type="transmembrane region" description="Helical" evidence="1">
    <location>
        <begin position="160"/>
        <end position="178"/>
    </location>
</feature>
<feature type="transmembrane region" description="Helical" evidence="1">
    <location>
        <begin position="128"/>
        <end position="148"/>
    </location>
</feature>
<dbReference type="SMART" id="SM01251">
    <property type="entry name" value="KbaA"/>
    <property type="match status" value="1"/>
</dbReference>
<protein>
    <submittedName>
        <fullName evidence="2">KinB signaling pathway activation protein</fullName>
    </submittedName>
</protein>
<dbReference type="Proteomes" id="UP000184476">
    <property type="component" value="Unassembled WGS sequence"/>
</dbReference>
<dbReference type="RefSeq" id="WP_073155218.1">
    <property type="nucleotide sequence ID" value="NZ_FQVL01000007.1"/>
</dbReference>
<dbReference type="Pfam" id="PF14089">
    <property type="entry name" value="KbaA"/>
    <property type="match status" value="1"/>
</dbReference>
<proteinExistence type="predicted"/>
<evidence type="ECO:0000313" key="3">
    <source>
        <dbReference type="Proteomes" id="UP000184476"/>
    </source>
</evidence>
<keyword evidence="1" id="KW-0472">Membrane</keyword>
<accession>A0A1M4YXW5</accession>
<feature type="transmembrane region" description="Helical" evidence="1">
    <location>
        <begin position="100"/>
        <end position="119"/>
    </location>
</feature>
<feature type="transmembrane region" description="Helical" evidence="1">
    <location>
        <begin position="7"/>
        <end position="28"/>
    </location>
</feature>
<dbReference type="STRING" id="112248.SAMN05444392_107217"/>
<keyword evidence="1" id="KW-0812">Transmembrane</keyword>
<evidence type="ECO:0000256" key="1">
    <source>
        <dbReference type="SAM" id="Phobius"/>
    </source>
</evidence>
<dbReference type="InterPro" id="IPR024164">
    <property type="entry name" value="KinB-signalling_activ"/>
</dbReference>